<feature type="region of interest" description="Disordered" evidence="1">
    <location>
        <begin position="186"/>
        <end position="219"/>
    </location>
</feature>
<evidence type="ECO:0000313" key="3">
    <source>
        <dbReference type="Proteomes" id="UP001189429"/>
    </source>
</evidence>
<reference evidence="2" key="1">
    <citation type="submission" date="2023-10" db="EMBL/GenBank/DDBJ databases">
        <authorList>
            <person name="Chen Y."/>
            <person name="Shah S."/>
            <person name="Dougan E. K."/>
            <person name="Thang M."/>
            <person name="Chan C."/>
        </authorList>
    </citation>
    <scope>NUCLEOTIDE SEQUENCE [LARGE SCALE GENOMIC DNA]</scope>
</reference>
<keyword evidence="3" id="KW-1185">Reference proteome</keyword>
<evidence type="ECO:0000313" key="2">
    <source>
        <dbReference type="EMBL" id="CAK0860180.1"/>
    </source>
</evidence>
<evidence type="ECO:0000256" key="1">
    <source>
        <dbReference type="SAM" id="MobiDB-lite"/>
    </source>
</evidence>
<protein>
    <submittedName>
        <fullName evidence="2">Uncharacterized protein</fullName>
    </submittedName>
</protein>
<proteinExistence type="predicted"/>
<organism evidence="2 3">
    <name type="scientific">Prorocentrum cordatum</name>
    <dbReference type="NCBI Taxonomy" id="2364126"/>
    <lineage>
        <taxon>Eukaryota</taxon>
        <taxon>Sar</taxon>
        <taxon>Alveolata</taxon>
        <taxon>Dinophyceae</taxon>
        <taxon>Prorocentrales</taxon>
        <taxon>Prorocentraceae</taxon>
        <taxon>Prorocentrum</taxon>
    </lineage>
</organism>
<feature type="compositionally biased region" description="Low complexity" evidence="1">
    <location>
        <begin position="191"/>
        <end position="210"/>
    </location>
</feature>
<dbReference type="EMBL" id="CAUYUJ010015954">
    <property type="protein sequence ID" value="CAK0860180.1"/>
    <property type="molecule type" value="Genomic_DNA"/>
</dbReference>
<comment type="caution">
    <text evidence="2">The sequence shown here is derived from an EMBL/GenBank/DDBJ whole genome shotgun (WGS) entry which is preliminary data.</text>
</comment>
<sequence>MTRGASGLWQPAVENNTDQIVEGCLRQVANANVLVRKLGANEYEVDGYRVQVGFRDGEPLAFQLGRGAAGADEALGPGEPLLGLLQRASGAANAREAAAALRRGPSVVAAPGAPACERREAHAVRAAPGGAGGPLVACEGGSFLLGREGGSFYGGVASPVAAPPKDPFAKPGAGHAAVRLQQVPMRSVPQARPAGRARPAAARCRPSGPREAAARAGCPASPVAASVAAPAQLQAVG</sequence>
<dbReference type="Proteomes" id="UP001189429">
    <property type="component" value="Unassembled WGS sequence"/>
</dbReference>
<accession>A0ABN9UK21</accession>
<name>A0ABN9UK21_9DINO</name>
<gene>
    <name evidence="2" type="ORF">PCOR1329_LOCUS49231</name>
</gene>